<dbReference type="PROSITE" id="PS50102">
    <property type="entry name" value="RRM"/>
    <property type="match status" value="2"/>
</dbReference>
<evidence type="ECO:0000256" key="2">
    <source>
        <dbReference type="ARBA" id="ARBA00022884"/>
    </source>
</evidence>
<dbReference type="GO" id="GO:0003729">
    <property type="term" value="F:mRNA binding"/>
    <property type="evidence" value="ECO:0007669"/>
    <property type="project" value="TreeGrafter"/>
</dbReference>
<gene>
    <name evidence="5" type="ORF">SASPL_152741</name>
</gene>
<dbReference type="SMART" id="SM00360">
    <property type="entry name" value="RRM"/>
    <property type="match status" value="2"/>
</dbReference>
<dbReference type="FunFam" id="3.30.70.330:FF:000102">
    <property type="entry name" value="Heterogeneous nuclear ribonucleoprotein 1"/>
    <property type="match status" value="1"/>
</dbReference>
<dbReference type="EMBL" id="PNBA02000021">
    <property type="protein sequence ID" value="KAG6387549.1"/>
    <property type="molecule type" value="Genomic_DNA"/>
</dbReference>
<dbReference type="InterPro" id="IPR035979">
    <property type="entry name" value="RBD_domain_sf"/>
</dbReference>
<dbReference type="Pfam" id="PF00076">
    <property type="entry name" value="RRM_1"/>
    <property type="match status" value="2"/>
</dbReference>
<evidence type="ECO:0000259" key="4">
    <source>
        <dbReference type="PROSITE" id="PS50102"/>
    </source>
</evidence>
<dbReference type="InterPro" id="IPR012677">
    <property type="entry name" value="Nucleotide-bd_a/b_plait_sf"/>
</dbReference>
<reference evidence="5" key="1">
    <citation type="submission" date="2018-01" db="EMBL/GenBank/DDBJ databases">
        <authorList>
            <person name="Mao J.F."/>
        </authorList>
    </citation>
    <scope>NUCLEOTIDE SEQUENCE</scope>
    <source>
        <strain evidence="5">Huo1</strain>
        <tissue evidence="5">Leaf</tissue>
    </source>
</reference>
<keyword evidence="1" id="KW-0677">Repeat</keyword>
<feature type="domain" description="RRM" evidence="4">
    <location>
        <begin position="54"/>
        <end position="130"/>
    </location>
</feature>
<evidence type="ECO:0000256" key="3">
    <source>
        <dbReference type="PROSITE-ProRule" id="PRU00176"/>
    </source>
</evidence>
<keyword evidence="2 3" id="KW-0694">RNA-binding</keyword>
<dbReference type="Proteomes" id="UP000298416">
    <property type="component" value="Unassembled WGS sequence"/>
</dbReference>
<dbReference type="PANTHER" id="PTHR48032">
    <property type="entry name" value="RNA-BINDING PROTEIN MUSASHI HOMOLOG RBP6"/>
    <property type="match status" value="1"/>
</dbReference>
<protein>
    <recommendedName>
        <fullName evidence="4">RRM domain-containing protein</fullName>
    </recommendedName>
</protein>
<feature type="domain" description="RRM" evidence="4">
    <location>
        <begin position="154"/>
        <end position="231"/>
    </location>
</feature>
<evidence type="ECO:0000256" key="1">
    <source>
        <dbReference type="ARBA" id="ARBA00022737"/>
    </source>
</evidence>
<comment type="caution">
    <text evidence="5">The sequence shown here is derived from an EMBL/GenBank/DDBJ whole genome shotgun (WGS) entry which is preliminary data.</text>
</comment>
<evidence type="ECO:0000313" key="6">
    <source>
        <dbReference type="Proteomes" id="UP000298416"/>
    </source>
</evidence>
<dbReference type="GO" id="GO:0006417">
    <property type="term" value="P:regulation of translation"/>
    <property type="evidence" value="ECO:0007669"/>
    <property type="project" value="TreeGrafter"/>
</dbReference>
<organism evidence="5">
    <name type="scientific">Salvia splendens</name>
    <name type="common">Scarlet sage</name>
    <dbReference type="NCBI Taxonomy" id="180675"/>
    <lineage>
        <taxon>Eukaryota</taxon>
        <taxon>Viridiplantae</taxon>
        <taxon>Streptophyta</taxon>
        <taxon>Embryophyta</taxon>
        <taxon>Tracheophyta</taxon>
        <taxon>Spermatophyta</taxon>
        <taxon>Magnoliopsida</taxon>
        <taxon>eudicotyledons</taxon>
        <taxon>Gunneridae</taxon>
        <taxon>Pentapetalae</taxon>
        <taxon>asterids</taxon>
        <taxon>lamiids</taxon>
        <taxon>Lamiales</taxon>
        <taxon>Lamiaceae</taxon>
        <taxon>Nepetoideae</taxon>
        <taxon>Mentheae</taxon>
        <taxon>Salviinae</taxon>
        <taxon>Salvia</taxon>
        <taxon>Salvia subgen. Calosphace</taxon>
        <taxon>core Calosphace</taxon>
    </lineage>
</organism>
<dbReference type="FunFam" id="3.30.70.330:FF:000051">
    <property type="entry name" value="Heterogeneous nuclear ribonucleoprotein 1"/>
    <property type="match status" value="1"/>
</dbReference>
<name>A0A8X8W475_SALSN</name>
<dbReference type="PANTHER" id="PTHR48032:SF1">
    <property type="entry name" value="RNA-BINDING (RRM_RBD_RNP MOTIFS) FAMILY PROTEIN"/>
    <property type="match status" value="1"/>
</dbReference>
<dbReference type="CDD" id="cd12325">
    <property type="entry name" value="RRM1_hnRNPA_hnRNPD_like"/>
    <property type="match status" value="1"/>
</dbReference>
<keyword evidence="6" id="KW-1185">Reference proteome</keyword>
<sequence length="495" mass="53528">MRRNSIAYNAAYISKTIVAHLLEDLLLALSFGNCAYSMLIDRFGSELRMEMDAGKLFIGGISWDTSEERLRQYFQAFGEVVEAVIMKDRATGRARGFGFIVFANASVAEKVVKEKHVIDGRTVEAKKAVPRDDHQNFNRNSGSIQGSPSQVRTKKIFVGGLASTVTESDFKKYFDQFGIITDLVVMYDHNTQRPRGFGFITYDSEEAVDKVLFKTFHELNGKMVEVKRAVPKELFPGPTRSPSPGYNYGLNRANSFLNAYSPGYNPNSTSGYGMRMDGRFSPVTAGRSGYPPYSPSNHNLGLNLDSGLSLNYWASRDSGLGYGNGTNSYFSGDISRYGSSNGYDLVSGGSSSLLSSTNRNMWGNGSPSFVTDSANSNDYVGTRTGNPGIGSGFGSVGEIWGSSPLSVKGAEVNRENGGIAGSTPLYSMTNNLRGENFGNLYGGPFNGDQAWQRSSSLELEGYGYGRESGVAEVTSETAAGYAGGYSVRSIRGIAA</sequence>
<reference evidence="5" key="2">
    <citation type="submission" date="2020-08" db="EMBL/GenBank/DDBJ databases">
        <title>Plant Genome Project.</title>
        <authorList>
            <person name="Zhang R.-G."/>
        </authorList>
    </citation>
    <scope>NUCLEOTIDE SEQUENCE</scope>
    <source>
        <strain evidence="5">Huo1</strain>
        <tissue evidence="5">Leaf</tissue>
    </source>
</reference>
<dbReference type="CDD" id="cd12330">
    <property type="entry name" value="RRM2_Hrp1p"/>
    <property type="match status" value="1"/>
</dbReference>
<dbReference type="InterPro" id="IPR000504">
    <property type="entry name" value="RRM_dom"/>
</dbReference>
<dbReference type="SUPFAM" id="SSF54928">
    <property type="entry name" value="RNA-binding domain, RBD"/>
    <property type="match status" value="2"/>
</dbReference>
<evidence type="ECO:0000313" key="5">
    <source>
        <dbReference type="EMBL" id="KAG6387549.1"/>
    </source>
</evidence>
<accession>A0A8X8W475</accession>
<dbReference type="AlphaFoldDB" id="A0A8X8W475"/>
<dbReference type="Gene3D" id="3.30.70.330">
    <property type="match status" value="2"/>
</dbReference>
<proteinExistence type="predicted"/>